<evidence type="ECO:0000259" key="3">
    <source>
        <dbReference type="SMART" id="SM00128"/>
    </source>
</evidence>
<keyword evidence="5" id="KW-1185">Reference proteome</keyword>
<dbReference type="InterPro" id="IPR046985">
    <property type="entry name" value="IP5"/>
</dbReference>
<dbReference type="GO" id="GO:0046856">
    <property type="term" value="P:phosphatidylinositol dephosphorylation"/>
    <property type="evidence" value="ECO:0007669"/>
    <property type="project" value="InterPro"/>
</dbReference>
<feature type="domain" description="Inositol polyphosphate-related phosphatase" evidence="3">
    <location>
        <begin position="1"/>
        <end position="226"/>
    </location>
</feature>
<dbReference type="InterPro" id="IPR000300">
    <property type="entry name" value="IPPc"/>
</dbReference>
<dbReference type="Proteomes" id="UP000015453">
    <property type="component" value="Unassembled WGS sequence"/>
</dbReference>
<reference evidence="4 5" key="1">
    <citation type="journal article" date="2013" name="BMC Genomics">
        <title>The miniature genome of a carnivorous plant Genlisea aurea contains a low number of genes and short non-coding sequences.</title>
        <authorList>
            <person name="Leushkin E.V."/>
            <person name="Sutormin R.A."/>
            <person name="Nabieva E.R."/>
            <person name="Penin A.A."/>
            <person name="Kondrashov A.S."/>
            <person name="Logacheva M.D."/>
        </authorList>
    </citation>
    <scope>NUCLEOTIDE SEQUENCE [LARGE SCALE GENOMIC DNA]</scope>
</reference>
<dbReference type="GO" id="GO:0004439">
    <property type="term" value="F:phosphatidylinositol-4,5-bisphosphate 5-phosphatase activity"/>
    <property type="evidence" value="ECO:0007669"/>
    <property type="project" value="TreeGrafter"/>
</dbReference>
<feature type="non-terminal residue" evidence="4">
    <location>
        <position position="413"/>
    </location>
</feature>
<evidence type="ECO:0000256" key="2">
    <source>
        <dbReference type="SAM" id="MobiDB-lite"/>
    </source>
</evidence>
<dbReference type="InterPro" id="IPR056455">
    <property type="entry name" value="Ig-like_IP5PC_F"/>
</dbReference>
<organism evidence="4 5">
    <name type="scientific">Genlisea aurea</name>
    <dbReference type="NCBI Taxonomy" id="192259"/>
    <lineage>
        <taxon>Eukaryota</taxon>
        <taxon>Viridiplantae</taxon>
        <taxon>Streptophyta</taxon>
        <taxon>Embryophyta</taxon>
        <taxon>Tracheophyta</taxon>
        <taxon>Spermatophyta</taxon>
        <taxon>Magnoliopsida</taxon>
        <taxon>eudicotyledons</taxon>
        <taxon>Gunneridae</taxon>
        <taxon>Pentapetalae</taxon>
        <taxon>asterids</taxon>
        <taxon>lamiids</taxon>
        <taxon>Lamiales</taxon>
        <taxon>Lentibulariaceae</taxon>
        <taxon>Genlisea</taxon>
    </lineage>
</organism>
<evidence type="ECO:0000313" key="4">
    <source>
        <dbReference type="EMBL" id="EPS59141.1"/>
    </source>
</evidence>
<feature type="non-terminal residue" evidence="4">
    <location>
        <position position="1"/>
    </location>
</feature>
<comment type="similarity">
    <text evidence="1">Belongs to the inositol polyphosphate 5-phosphatase family.</text>
</comment>
<dbReference type="SUPFAM" id="SSF56219">
    <property type="entry name" value="DNase I-like"/>
    <property type="match status" value="1"/>
</dbReference>
<dbReference type="EMBL" id="AUSU01008605">
    <property type="protein sequence ID" value="EPS59141.1"/>
    <property type="molecule type" value="Genomic_DNA"/>
</dbReference>
<name>S8C3Y6_9LAMI</name>
<dbReference type="SMART" id="SM00128">
    <property type="entry name" value="IPPc"/>
    <property type="match status" value="1"/>
</dbReference>
<dbReference type="Pfam" id="PF23755">
    <property type="entry name" value="Ig-like_IP5PC_F"/>
    <property type="match status" value="1"/>
</dbReference>
<feature type="region of interest" description="Disordered" evidence="2">
    <location>
        <begin position="50"/>
        <end position="69"/>
    </location>
</feature>
<proteinExistence type="inferred from homology"/>
<accession>S8C3Y6</accession>
<feature type="compositionally biased region" description="Low complexity" evidence="2">
    <location>
        <begin position="50"/>
        <end position="62"/>
    </location>
</feature>
<dbReference type="PANTHER" id="PTHR11200">
    <property type="entry name" value="INOSITOL 5-PHOSPHATASE"/>
    <property type="match status" value="1"/>
</dbReference>
<comment type="caution">
    <text evidence="4">The sequence shown here is derived from an EMBL/GenBank/DDBJ whole genome shotgun (WGS) entry which is preliminary data.</text>
</comment>
<evidence type="ECO:0000313" key="5">
    <source>
        <dbReference type="Proteomes" id="UP000015453"/>
    </source>
</evidence>
<dbReference type="Pfam" id="PF22669">
    <property type="entry name" value="Exo_endo_phos2"/>
    <property type="match status" value="1"/>
</dbReference>
<gene>
    <name evidence="4" type="ORF">M569_15668</name>
</gene>
<dbReference type="Gene3D" id="3.60.10.10">
    <property type="entry name" value="Endonuclease/exonuclease/phosphatase"/>
    <property type="match status" value="1"/>
</dbReference>
<sequence length="413" mass="46386">DQGGVGLRLRVFDRLMCFANCHFAAHLEAVNRRNADFDHIFRSMVFSRSSSSVNNSHSNTSTDKVNPDEWRPDLAESDMVVFSGDFNYRLFGITYDEARDLVSQRSFDWLREKDQLKEEMKAGRVFQGMREALITFPPTYKFEKGKPGLGGYDSGEKKRIPAWCDRVLYRDSRASSSSTTSPVAKDVSLDCPVFASILQYDACMDVTESDHKPVRCKLNMDIARADKSVRRQEFGVILETNDEIRASLEALSFVPETSVGTNRITLHSQRETFNLKVSNQSGTEPVFFEILCEGQRTVKEDDREPNYRPRGARGFPRWIEVTPAAGMIGADQVMDVSVKHEEPHRLEDLVDGGGGGGGAQGGCSEDMRDKEVVLCVAIRGSCSSRAKTHRVHVRQCFSGNSIRIQSRSKTKNQ</sequence>
<dbReference type="PANTHER" id="PTHR11200:SF261">
    <property type="entry name" value="TYPE I INOSITOL POLYPHOSPHATE 5-PHOSPHATASE 12"/>
    <property type="match status" value="1"/>
</dbReference>
<dbReference type="OrthoDB" id="1925875at2759"/>
<evidence type="ECO:0000256" key="1">
    <source>
        <dbReference type="ARBA" id="ARBA00010768"/>
    </source>
</evidence>
<dbReference type="AlphaFoldDB" id="S8C3Y6"/>
<dbReference type="InterPro" id="IPR036691">
    <property type="entry name" value="Endo/exonu/phosph_ase_sf"/>
</dbReference>
<protein>
    <recommendedName>
        <fullName evidence="3">Inositol polyphosphate-related phosphatase domain-containing protein</fullName>
    </recommendedName>
</protein>